<keyword evidence="4" id="KW-0238">DNA-binding</keyword>
<dbReference type="InterPro" id="IPR011598">
    <property type="entry name" value="bHLH_dom"/>
</dbReference>
<dbReference type="EMBL" id="QGNW01000042">
    <property type="protein sequence ID" value="RVX08171.1"/>
    <property type="molecule type" value="Genomic_DNA"/>
</dbReference>
<sequence>MNCTIFPLQQGYELSEIFSLPSVYAYSSIRSDPGSCFTGKNTSSSNKKILRRDMERQRRQEMANLNASLRSLLPLEYVKGKRSISDHMHEAVNYINHLQMKIQDLGTKRDELRNQSNMSACDSESGSSYKRSRHCVIVSPCMDGVEILISGGFKEGLLLSKVMEVLLEEGLGVHRCVSTKVNEGLLHTMNCKVSDPTGFDLCGLRQKLWNAVTPSSR</sequence>
<comment type="caution">
    <text evidence="8">The sequence shown here is derived from an EMBL/GenBank/DDBJ whole genome shotgun (WGS) entry which is preliminary data.</text>
</comment>
<evidence type="ECO:0000256" key="1">
    <source>
        <dbReference type="ARBA" id="ARBA00004123"/>
    </source>
</evidence>
<dbReference type="PANTHER" id="PTHR13935">
    <property type="entry name" value="ACHAETE-SCUTE TRANSCRIPTION FACTOR-RELATED"/>
    <property type="match status" value="1"/>
</dbReference>
<dbReference type="CDD" id="cd18914">
    <property type="entry name" value="bHLH_AtORG2_like"/>
    <property type="match status" value="1"/>
</dbReference>
<evidence type="ECO:0000259" key="7">
    <source>
        <dbReference type="PROSITE" id="PS50888"/>
    </source>
</evidence>
<dbReference type="InterPro" id="IPR015660">
    <property type="entry name" value="MASH1/Ascl1a-like"/>
</dbReference>
<dbReference type="GO" id="GO:0003677">
    <property type="term" value="F:DNA binding"/>
    <property type="evidence" value="ECO:0007669"/>
    <property type="project" value="UniProtKB-KW"/>
</dbReference>
<keyword evidence="3" id="KW-0805">Transcription regulation</keyword>
<evidence type="ECO:0000313" key="9">
    <source>
        <dbReference type="Proteomes" id="UP000288805"/>
    </source>
</evidence>
<dbReference type="AlphaFoldDB" id="A0A438JGT9"/>
<protein>
    <submittedName>
        <fullName evidence="8">Transcription factor bHLH120</fullName>
    </submittedName>
</protein>
<comment type="subunit">
    <text evidence="2">Homodimer.</text>
</comment>
<dbReference type="PANTHER" id="PTHR13935:SF165">
    <property type="entry name" value="BHLH DOMAIN-CONTAINING PROTEIN"/>
    <property type="match status" value="1"/>
</dbReference>
<dbReference type="InterPro" id="IPR036638">
    <property type="entry name" value="HLH_DNA-bd_sf"/>
</dbReference>
<comment type="subcellular location">
    <subcellularLocation>
        <location evidence="1">Nucleus</location>
    </subcellularLocation>
</comment>
<keyword evidence="5" id="KW-0804">Transcription</keyword>
<dbReference type="GO" id="GO:0005634">
    <property type="term" value="C:nucleus"/>
    <property type="evidence" value="ECO:0007669"/>
    <property type="project" value="UniProtKB-SubCell"/>
</dbReference>
<accession>A0A438JGT9</accession>
<name>A0A438JGT9_VITVI</name>
<dbReference type="SUPFAM" id="SSF47459">
    <property type="entry name" value="HLH, helix-loop-helix DNA-binding domain"/>
    <property type="match status" value="1"/>
</dbReference>
<dbReference type="PROSITE" id="PS50888">
    <property type="entry name" value="BHLH"/>
    <property type="match status" value="1"/>
</dbReference>
<evidence type="ECO:0000256" key="5">
    <source>
        <dbReference type="ARBA" id="ARBA00023163"/>
    </source>
</evidence>
<dbReference type="Proteomes" id="UP000288805">
    <property type="component" value="Unassembled WGS sequence"/>
</dbReference>
<dbReference type="GO" id="GO:0046983">
    <property type="term" value="F:protein dimerization activity"/>
    <property type="evidence" value="ECO:0007669"/>
    <property type="project" value="InterPro"/>
</dbReference>
<feature type="domain" description="BHLH" evidence="7">
    <location>
        <begin position="46"/>
        <end position="98"/>
    </location>
</feature>
<evidence type="ECO:0000256" key="6">
    <source>
        <dbReference type="ARBA" id="ARBA00023242"/>
    </source>
</evidence>
<dbReference type="FunFam" id="4.10.280.10:FF:000085">
    <property type="entry name" value="Transcription factor bHLH126"/>
    <property type="match status" value="1"/>
</dbReference>
<evidence type="ECO:0000256" key="4">
    <source>
        <dbReference type="ARBA" id="ARBA00023125"/>
    </source>
</evidence>
<keyword evidence="6" id="KW-0539">Nucleus</keyword>
<dbReference type="Pfam" id="PF00010">
    <property type="entry name" value="HLH"/>
    <property type="match status" value="1"/>
</dbReference>
<dbReference type="GO" id="GO:0006357">
    <property type="term" value="P:regulation of transcription by RNA polymerase II"/>
    <property type="evidence" value="ECO:0007669"/>
    <property type="project" value="InterPro"/>
</dbReference>
<evidence type="ECO:0000256" key="3">
    <source>
        <dbReference type="ARBA" id="ARBA00023015"/>
    </source>
</evidence>
<evidence type="ECO:0000256" key="2">
    <source>
        <dbReference type="ARBA" id="ARBA00011738"/>
    </source>
</evidence>
<gene>
    <name evidence="8" type="primary">BHLH120_3</name>
    <name evidence="8" type="ORF">CK203_017709</name>
</gene>
<organism evidence="8 9">
    <name type="scientific">Vitis vinifera</name>
    <name type="common">Grape</name>
    <dbReference type="NCBI Taxonomy" id="29760"/>
    <lineage>
        <taxon>Eukaryota</taxon>
        <taxon>Viridiplantae</taxon>
        <taxon>Streptophyta</taxon>
        <taxon>Embryophyta</taxon>
        <taxon>Tracheophyta</taxon>
        <taxon>Spermatophyta</taxon>
        <taxon>Magnoliopsida</taxon>
        <taxon>eudicotyledons</taxon>
        <taxon>Gunneridae</taxon>
        <taxon>Pentapetalae</taxon>
        <taxon>rosids</taxon>
        <taxon>Vitales</taxon>
        <taxon>Vitaceae</taxon>
        <taxon>Viteae</taxon>
        <taxon>Vitis</taxon>
    </lineage>
</organism>
<proteinExistence type="predicted"/>
<dbReference type="Gene3D" id="4.10.280.10">
    <property type="entry name" value="Helix-loop-helix DNA-binding domain"/>
    <property type="match status" value="1"/>
</dbReference>
<reference evidence="8 9" key="1">
    <citation type="journal article" date="2018" name="PLoS Genet.">
        <title>Population sequencing reveals clonal diversity and ancestral inbreeding in the grapevine cultivar Chardonnay.</title>
        <authorList>
            <person name="Roach M.J."/>
            <person name="Johnson D.L."/>
            <person name="Bohlmann J."/>
            <person name="van Vuuren H.J."/>
            <person name="Jones S.J."/>
            <person name="Pretorius I.S."/>
            <person name="Schmidt S.A."/>
            <person name="Borneman A.R."/>
        </authorList>
    </citation>
    <scope>NUCLEOTIDE SEQUENCE [LARGE SCALE GENOMIC DNA]</scope>
    <source>
        <strain evidence="9">cv. Chardonnay</strain>
        <tissue evidence="8">Leaf</tissue>
    </source>
</reference>
<dbReference type="GO" id="GO:0003700">
    <property type="term" value="F:DNA-binding transcription factor activity"/>
    <property type="evidence" value="ECO:0007669"/>
    <property type="project" value="InterPro"/>
</dbReference>
<evidence type="ECO:0000313" key="8">
    <source>
        <dbReference type="EMBL" id="RVX08171.1"/>
    </source>
</evidence>